<dbReference type="InterPro" id="IPR016195">
    <property type="entry name" value="Pol/histidinol_Pase-like"/>
</dbReference>
<dbReference type="EMBL" id="LGAV01000008">
    <property type="protein sequence ID" value="KOS12966.1"/>
    <property type="molecule type" value="Genomic_DNA"/>
</dbReference>
<dbReference type="STRING" id="77020.A0A0M8MI71"/>
<evidence type="ECO:0000256" key="2">
    <source>
        <dbReference type="ARBA" id="ARBA00009152"/>
    </source>
</evidence>
<evidence type="ECO:0000256" key="7">
    <source>
        <dbReference type="ARBA" id="ARBA00049158"/>
    </source>
</evidence>
<sequence>MHSHHSHSGEFCKHAKSTLDEVLEQAYKLKFSHFHLSEHVPRAKPEELYPEEIEAGLTPDGLVSQFQDYLAKARVKQREYTEKSPSMTVLVGCETENIVSPDTLDYLVTLLGPSNSKSLPPSYVGLGTVDYIVGSVHHTHGIPIDFDKPTYEKAVSSRDGGRVALLLSYLDAQFEVLQRLRPEVIGHMDLYRLFEPTETWYPDVDSVDGALIHEKLRRNIAFAASYGALFEANSAAFRKGWNGETYPGRDILCLILQAHGRIALSDDSHGVAQVGLNFARLRTYLMEMGVTTVWCLTRGTSKNESIEEAHHSFEKEEQARLIREVSSAPGDGAPDRFPRGTRAIPMREWASDPFWDALPAGLQTAAP</sequence>
<comment type="similarity">
    <text evidence="2 8">Belongs to the PHP hydrolase family. HisK subfamily.</text>
</comment>
<evidence type="ECO:0000313" key="10">
    <source>
        <dbReference type="EMBL" id="KOS12966.1"/>
    </source>
</evidence>
<dbReference type="EC" id="3.1.3.15" evidence="3 8"/>
<dbReference type="InterPro" id="IPR004013">
    <property type="entry name" value="PHP_dom"/>
</dbReference>
<name>A0A0M8MI71_9BASI</name>
<dbReference type="VEuPathDB" id="FungiDB:Malapachy_0486"/>
<dbReference type="SUPFAM" id="SSF89550">
    <property type="entry name" value="PHP domain-like"/>
    <property type="match status" value="1"/>
</dbReference>
<protein>
    <recommendedName>
        <fullName evidence="3 8">Histidinol-phosphatase</fullName>
        <shortName evidence="8">HolPase</shortName>
        <ecNumber evidence="3 8">3.1.3.15</ecNumber>
    </recommendedName>
</protein>
<dbReference type="GO" id="GO:0005737">
    <property type="term" value="C:cytoplasm"/>
    <property type="evidence" value="ECO:0007669"/>
    <property type="project" value="TreeGrafter"/>
</dbReference>
<dbReference type="GO" id="GO:0000105">
    <property type="term" value="P:L-histidine biosynthetic process"/>
    <property type="evidence" value="ECO:0007669"/>
    <property type="project" value="UniProtKB-UniRule"/>
</dbReference>
<keyword evidence="5 8" id="KW-0378">Hydrolase</keyword>
<dbReference type="Pfam" id="PF02811">
    <property type="entry name" value="PHP"/>
    <property type="match status" value="1"/>
</dbReference>
<dbReference type="GeneID" id="28726880"/>
<dbReference type="NCBIfam" id="TIGR01856">
    <property type="entry name" value="hisJ_fam"/>
    <property type="match status" value="1"/>
</dbReference>
<dbReference type="PANTHER" id="PTHR21039">
    <property type="entry name" value="HISTIDINOL PHOSPHATASE-RELATED"/>
    <property type="match status" value="1"/>
</dbReference>
<keyword evidence="4 8" id="KW-0028">Amino-acid biosynthesis</keyword>
<comment type="catalytic activity">
    <reaction evidence="7 8">
        <text>L-histidinol phosphate + H2O = L-histidinol + phosphate</text>
        <dbReference type="Rhea" id="RHEA:14465"/>
        <dbReference type="ChEBI" id="CHEBI:15377"/>
        <dbReference type="ChEBI" id="CHEBI:43474"/>
        <dbReference type="ChEBI" id="CHEBI:57699"/>
        <dbReference type="ChEBI" id="CHEBI:57980"/>
        <dbReference type="EC" id="3.1.3.15"/>
    </reaction>
</comment>
<gene>
    <name evidence="10" type="ORF">Malapachy_0486</name>
</gene>
<comment type="pathway">
    <text evidence="1 8">Amino-acid biosynthesis; L-histidine biosynthesis; L-histidine from 5-phospho-alpha-D-ribose 1-diphosphate: step 8/9.</text>
</comment>
<evidence type="ECO:0000256" key="6">
    <source>
        <dbReference type="ARBA" id="ARBA00023102"/>
    </source>
</evidence>
<evidence type="ECO:0000313" key="11">
    <source>
        <dbReference type="Proteomes" id="UP000037751"/>
    </source>
</evidence>
<evidence type="ECO:0000256" key="5">
    <source>
        <dbReference type="ARBA" id="ARBA00022801"/>
    </source>
</evidence>
<accession>A0A0M8MI71</accession>
<dbReference type="GO" id="GO:0004401">
    <property type="term" value="F:histidinol-phosphatase activity"/>
    <property type="evidence" value="ECO:0007669"/>
    <property type="project" value="UniProtKB-UniRule"/>
</dbReference>
<dbReference type="Proteomes" id="UP000037751">
    <property type="component" value="Unassembled WGS sequence"/>
</dbReference>
<dbReference type="AlphaFoldDB" id="A0A0M8MI71"/>
<evidence type="ECO:0000256" key="4">
    <source>
        <dbReference type="ARBA" id="ARBA00022605"/>
    </source>
</evidence>
<evidence type="ECO:0000256" key="3">
    <source>
        <dbReference type="ARBA" id="ARBA00013085"/>
    </source>
</evidence>
<dbReference type="InterPro" id="IPR010140">
    <property type="entry name" value="Histidinol_P_phosphatase_HisJ"/>
</dbReference>
<evidence type="ECO:0000256" key="1">
    <source>
        <dbReference type="ARBA" id="ARBA00004970"/>
    </source>
</evidence>
<dbReference type="PANTHER" id="PTHR21039:SF0">
    <property type="entry name" value="HISTIDINOL-PHOSPHATASE"/>
    <property type="match status" value="1"/>
</dbReference>
<dbReference type="UniPathway" id="UPA00031">
    <property type="reaction ID" value="UER00013"/>
</dbReference>
<comment type="caution">
    <text evidence="10">The sequence shown here is derived from an EMBL/GenBank/DDBJ whole genome shotgun (WGS) entry which is preliminary data.</text>
</comment>
<dbReference type="Gene3D" id="3.20.20.140">
    <property type="entry name" value="Metal-dependent hydrolases"/>
    <property type="match status" value="1"/>
</dbReference>
<dbReference type="OrthoDB" id="5957391at2759"/>
<keyword evidence="6 8" id="KW-0368">Histidine biosynthesis</keyword>
<reference evidence="10 11" key="1">
    <citation type="submission" date="2015-07" db="EMBL/GenBank/DDBJ databases">
        <title>Draft Genome Sequence of Malassezia furfur CBS1878 and Malassezia pachydermatis CBS1879.</title>
        <authorList>
            <person name="Triana S."/>
            <person name="Ohm R."/>
            <person name="Gonzalez A."/>
            <person name="DeCock H."/>
            <person name="Restrepo S."/>
            <person name="Celis A."/>
        </authorList>
    </citation>
    <scope>NUCLEOTIDE SEQUENCE [LARGE SCALE GENOMIC DNA]</scope>
    <source>
        <strain evidence="10 11">CBS 1879</strain>
    </source>
</reference>
<dbReference type="RefSeq" id="XP_017990598.1">
    <property type="nucleotide sequence ID" value="XM_018135005.1"/>
</dbReference>
<proteinExistence type="inferred from homology"/>
<evidence type="ECO:0000256" key="8">
    <source>
        <dbReference type="RuleBase" id="RU366003"/>
    </source>
</evidence>
<keyword evidence="11" id="KW-1185">Reference proteome</keyword>
<feature type="domain" description="PHP" evidence="9">
    <location>
        <begin position="4"/>
        <end position="233"/>
    </location>
</feature>
<organism evidence="10 11">
    <name type="scientific">Malassezia pachydermatis</name>
    <dbReference type="NCBI Taxonomy" id="77020"/>
    <lineage>
        <taxon>Eukaryota</taxon>
        <taxon>Fungi</taxon>
        <taxon>Dikarya</taxon>
        <taxon>Basidiomycota</taxon>
        <taxon>Ustilaginomycotina</taxon>
        <taxon>Malasseziomycetes</taxon>
        <taxon>Malasseziales</taxon>
        <taxon>Malasseziaceae</taxon>
        <taxon>Malassezia</taxon>
    </lineage>
</organism>
<evidence type="ECO:0000259" key="9">
    <source>
        <dbReference type="Pfam" id="PF02811"/>
    </source>
</evidence>